<sequence>MYLVRLIYASRARKGFGPSDVEQILEVARKTNAQKGITGMLCFNGYNFLQSLEGSRTAVNELYRHILEDKRHFDTTLLEYREIIARDFDNWHMGYLGLTKENQALLLRFSNNLEFDPFKMSGATAHAMLCELSATL</sequence>
<dbReference type="Proteomes" id="UP000305881">
    <property type="component" value="Chromosome"/>
</dbReference>
<dbReference type="RefSeq" id="WP_017838971.1">
    <property type="nucleotide sequence ID" value="NZ_CP035467.1"/>
</dbReference>
<dbReference type="PROSITE" id="PS50925">
    <property type="entry name" value="BLUF"/>
    <property type="match status" value="1"/>
</dbReference>
<dbReference type="InterPro" id="IPR007024">
    <property type="entry name" value="BLUF_domain"/>
</dbReference>
<dbReference type="Pfam" id="PF04940">
    <property type="entry name" value="BLUF"/>
    <property type="match status" value="1"/>
</dbReference>
<gene>
    <name evidence="2" type="ORF">EQU24_13615</name>
</gene>
<dbReference type="SMART" id="SM01034">
    <property type="entry name" value="BLUF"/>
    <property type="match status" value="1"/>
</dbReference>
<dbReference type="GO" id="GO:0009882">
    <property type="term" value="F:blue light photoreceptor activity"/>
    <property type="evidence" value="ECO:0007669"/>
    <property type="project" value="InterPro"/>
</dbReference>
<organism evidence="2 3">
    <name type="scientific">Methylotuvimicrobium buryatense</name>
    <name type="common">Methylomicrobium buryatense</name>
    <dbReference type="NCBI Taxonomy" id="95641"/>
    <lineage>
        <taxon>Bacteria</taxon>
        <taxon>Pseudomonadati</taxon>
        <taxon>Pseudomonadota</taxon>
        <taxon>Gammaproteobacteria</taxon>
        <taxon>Methylococcales</taxon>
        <taxon>Methylococcaceae</taxon>
        <taxon>Methylotuvimicrobium</taxon>
    </lineage>
</organism>
<proteinExistence type="predicted"/>
<dbReference type="AlphaFoldDB" id="A0A4P9UP79"/>
<feature type="domain" description="BLUF" evidence="1">
    <location>
        <begin position="3"/>
        <end position="94"/>
    </location>
</feature>
<dbReference type="Gene3D" id="3.30.70.100">
    <property type="match status" value="1"/>
</dbReference>
<evidence type="ECO:0000313" key="3">
    <source>
        <dbReference type="Proteomes" id="UP000305881"/>
    </source>
</evidence>
<accession>A0A4P9UP79</accession>
<dbReference type="STRING" id="675511.GCA_000341735_00323"/>
<dbReference type="GO" id="GO:0071949">
    <property type="term" value="F:FAD binding"/>
    <property type="evidence" value="ECO:0007669"/>
    <property type="project" value="InterPro"/>
</dbReference>
<dbReference type="SUPFAM" id="SSF54975">
    <property type="entry name" value="Acylphosphatase/BLUF domain-like"/>
    <property type="match status" value="1"/>
</dbReference>
<dbReference type="InterPro" id="IPR036046">
    <property type="entry name" value="Acylphosphatase-like_dom_sf"/>
</dbReference>
<dbReference type="EMBL" id="CP035467">
    <property type="protein sequence ID" value="QCW83158.1"/>
    <property type="molecule type" value="Genomic_DNA"/>
</dbReference>
<keyword evidence="3" id="KW-1185">Reference proteome</keyword>
<dbReference type="KEGG" id="mbur:EQU24_13615"/>
<dbReference type="OrthoDB" id="557705at2"/>
<name>A0A4P9UP79_METBY</name>
<protein>
    <submittedName>
        <fullName evidence="2">BLUF domain-containing protein</fullName>
    </submittedName>
</protein>
<reference evidence="3" key="1">
    <citation type="journal article" date="2019" name="J. Bacteriol.">
        <title>A Mutagenic Screen Identifies a TonB-Dependent Receptor Required for the Lanthanide Metal Switch in the Type I Methanotroph 'Methylotuvimicrobium buryatense' 5GB1C.</title>
        <authorList>
            <person name="Groom J.D."/>
            <person name="Ford S.M."/>
            <person name="Pesesky M.W."/>
            <person name="Lidstrom M.E."/>
        </authorList>
    </citation>
    <scope>NUCLEOTIDE SEQUENCE [LARGE SCALE GENOMIC DNA]</scope>
    <source>
        <strain evidence="3">5GB1C</strain>
    </source>
</reference>
<evidence type="ECO:0000313" key="2">
    <source>
        <dbReference type="EMBL" id="QCW83158.1"/>
    </source>
</evidence>
<evidence type="ECO:0000259" key="1">
    <source>
        <dbReference type="PROSITE" id="PS50925"/>
    </source>
</evidence>